<evidence type="ECO:0000256" key="1">
    <source>
        <dbReference type="SAM" id="MobiDB-lite"/>
    </source>
</evidence>
<dbReference type="PANTHER" id="PTHR43546:SF8">
    <property type="entry name" value="METALLO-BETA-LACTAMASE DOMAIN-CONTAINING PROTEIN"/>
    <property type="match status" value="1"/>
</dbReference>
<organism evidence="3 4">
    <name type="scientific">Sporothrix stenoceras</name>
    <dbReference type="NCBI Taxonomy" id="5173"/>
    <lineage>
        <taxon>Eukaryota</taxon>
        <taxon>Fungi</taxon>
        <taxon>Dikarya</taxon>
        <taxon>Ascomycota</taxon>
        <taxon>Pezizomycotina</taxon>
        <taxon>Sordariomycetes</taxon>
        <taxon>Sordariomycetidae</taxon>
        <taxon>Ophiostomatales</taxon>
        <taxon>Ophiostomataceae</taxon>
        <taxon>Sporothrix</taxon>
    </lineage>
</organism>
<keyword evidence="4" id="KW-1185">Reference proteome</keyword>
<dbReference type="EMBL" id="JAWCUI010000009">
    <property type="protein sequence ID" value="KAL1900671.1"/>
    <property type="molecule type" value="Genomic_DNA"/>
</dbReference>
<protein>
    <recommendedName>
        <fullName evidence="2">Metallo-beta-lactamase domain-containing protein</fullName>
    </recommendedName>
</protein>
<evidence type="ECO:0000259" key="2">
    <source>
        <dbReference type="Pfam" id="PF00753"/>
    </source>
</evidence>
<proteinExistence type="predicted"/>
<comment type="caution">
    <text evidence="3">The sequence shown here is derived from an EMBL/GenBank/DDBJ whole genome shotgun (WGS) entry which is preliminary data.</text>
</comment>
<dbReference type="InterPro" id="IPR050114">
    <property type="entry name" value="UPF0173_UPF0282_UlaG_hydrolase"/>
</dbReference>
<feature type="region of interest" description="Disordered" evidence="1">
    <location>
        <begin position="124"/>
        <end position="155"/>
    </location>
</feature>
<dbReference type="PANTHER" id="PTHR43546">
    <property type="entry name" value="UPF0173 METAL-DEPENDENT HYDROLASE MJ1163-RELATED"/>
    <property type="match status" value="1"/>
</dbReference>
<dbReference type="Pfam" id="PF00753">
    <property type="entry name" value="Lactamase_B"/>
    <property type="match status" value="1"/>
</dbReference>
<reference evidence="3 4" key="1">
    <citation type="journal article" date="2024" name="IMA Fungus">
        <title>IMA Genome - F19 : A genome assembly and annotation guide to empower mycologists, including annotated draft genome sequences of Ceratocystis pirilliformis, Diaporthe australafricana, Fusarium ophioides, Paecilomyces lecythidis, and Sporothrix stenoceras.</title>
        <authorList>
            <person name="Aylward J."/>
            <person name="Wilson A.M."/>
            <person name="Visagie C.M."/>
            <person name="Spraker J."/>
            <person name="Barnes I."/>
            <person name="Buitendag C."/>
            <person name="Ceriani C."/>
            <person name="Del Mar Angel L."/>
            <person name="du Plessis D."/>
            <person name="Fuchs T."/>
            <person name="Gasser K."/>
            <person name="Kramer D."/>
            <person name="Li W."/>
            <person name="Munsamy K."/>
            <person name="Piso A."/>
            <person name="Price J.L."/>
            <person name="Sonnekus B."/>
            <person name="Thomas C."/>
            <person name="van der Nest A."/>
            <person name="van Dijk A."/>
            <person name="van Heerden A."/>
            <person name="van Vuuren N."/>
            <person name="Yilmaz N."/>
            <person name="Duong T.A."/>
            <person name="van der Merwe N.A."/>
            <person name="Wingfield M.J."/>
            <person name="Wingfield B.D."/>
        </authorList>
    </citation>
    <scope>NUCLEOTIDE SEQUENCE [LARGE SCALE GENOMIC DNA]</scope>
    <source>
        <strain evidence="3 4">CMW 5346</strain>
    </source>
</reference>
<dbReference type="Gene3D" id="3.60.15.10">
    <property type="entry name" value="Ribonuclease Z/Hydroxyacylglutathione hydrolase-like"/>
    <property type="match status" value="1"/>
</dbReference>
<dbReference type="InterPro" id="IPR001279">
    <property type="entry name" value="Metallo-B-lactamas"/>
</dbReference>
<evidence type="ECO:0000313" key="4">
    <source>
        <dbReference type="Proteomes" id="UP001583186"/>
    </source>
</evidence>
<accession>A0ABR3ZKS8</accession>
<name>A0ABR3ZKS8_9PEZI</name>
<sequence>MSTPSTGSVMASPNIDGATIEWFGATTFRLKTKGLTIFLDAWLERPSTIPTYIKIDDVTEGDYIFISHAHFDHLPGANKLALRTGATIVGNGEAISVMRAAGVPEAQLFAVSGGERIPLFTADARKKARARPPPPPGPPGPGRPPPGPPLPDNSEAVMSVHVWPSLHCLMPPGMHPEFIDTGAKYMGEGGPYECTLDTTRAMTYGLGALTKLDPLPPMMPDDMKVFLSYLKDKDTNKYSSFDGGQLIYNFLVGDKTLLWSGHLGGYSGILQNLKPQPDVAILGMAGRANLDGRPWQGSAAEFGVQEVKWLGEPGTVIWCLHDRAPLKPYYMDTKAATDAIHAETSSKVVGLEHAVAFNLW</sequence>
<dbReference type="InterPro" id="IPR036866">
    <property type="entry name" value="RibonucZ/Hydroxyglut_hydro"/>
</dbReference>
<dbReference type="SUPFAM" id="SSF56281">
    <property type="entry name" value="Metallo-hydrolase/oxidoreductase"/>
    <property type="match status" value="1"/>
</dbReference>
<feature type="domain" description="Metallo-beta-lactamase" evidence="2">
    <location>
        <begin position="62"/>
        <end position="175"/>
    </location>
</feature>
<gene>
    <name evidence="3" type="ORF">Sste5346_002396</name>
</gene>
<dbReference type="Proteomes" id="UP001583186">
    <property type="component" value="Unassembled WGS sequence"/>
</dbReference>
<feature type="compositionally biased region" description="Pro residues" evidence="1">
    <location>
        <begin position="131"/>
        <end position="151"/>
    </location>
</feature>
<evidence type="ECO:0000313" key="3">
    <source>
        <dbReference type="EMBL" id="KAL1900671.1"/>
    </source>
</evidence>